<evidence type="ECO:0000313" key="2">
    <source>
        <dbReference type="EMBL" id="MCD7470782.1"/>
    </source>
</evidence>
<accession>A0ABS8TH01</accession>
<sequence length="55" mass="6082">MTGPHSLDDPSELPSPISWNQTLTGQVMVRRLTDGRQLHHQRCDGSSLPPSPLHP</sequence>
<name>A0ABS8TH01_DATST</name>
<feature type="region of interest" description="Disordered" evidence="1">
    <location>
        <begin position="1"/>
        <end position="20"/>
    </location>
</feature>
<protein>
    <submittedName>
        <fullName evidence="2">Uncharacterized protein</fullName>
    </submittedName>
</protein>
<reference evidence="2 3" key="1">
    <citation type="journal article" date="2021" name="BMC Genomics">
        <title>Datura genome reveals duplications of psychoactive alkaloid biosynthetic genes and high mutation rate following tissue culture.</title>
        <authorList>
            <person name="Rajewski A."/>
            <person name="Carter-House D."/>
            <person name="Stajich J."/>
            <person name="Litt A."/>
        </authorList>
    </citation>
    <scope>NUCLEOTIDE SEQUENCE [LARGE SCALE GENOMIC DNA]</scope>
    <source>
        <strain evidence="2">AR-01</strain>
    </source>
</reference>
<proteinExistence type="predicted"/>
<comment type="caution">
    <text evidence="2">The sequence shown here is derived from an EMBL/GenBank/DDBJ whole genome shotgun (WGS) entry which is preliminary data.</text>
</comment>
<dbReference type="EMBL" id="JACEIK010001607">
    <property type="protein sequence ID" value="MCD7470782.1"/>
    <property type="molecule type" value="Genomic_DNA"/>
</dbReference>
<keyword evidence="3" id="KW-1185">Reference proteome</keyword>
<feature type="region of interest" description="Disordered" evidence="1">
    <location>
        <begin position="36"/>
        <end position="55"/>
    </location>
</feature>
<evidence type="ECO:0000256" key="1">
    <source>
        <dbReference type="SAM" id="MobiDB-lite"/>
    </source>
</evidence>
<evidence type="ECO:0000313" key="3">
    <source>
        <dbReference type="Proteomes" id="UP000823775"/>
    </source>
</evidence>
<organism evidence="2 3">
    <name type="scientific">Datura stramonium</name>
    <name type="common">Jimsonweed</name>
    <name type="synonym">Common thornapple</name>
    <dbReference type="NCBI Taxonomy" id="4076"/>
    <lineage>
        <taxon>Eukaryota</taxon>
        <taxon>Viridiplantae</taxon>
        <taxon>Streptophyta</taxon>
        <taxon>Embryophyta</taxon>
        <taxon>Tracheophyta</taxon>
        <taxon>Spermatophyta</taxon>
        <taxon>Magnoliopsida</taxon>
        <taxon>eudicotyledons</taxon>
        <taxon>Gunneridae</taxon>
        <taxon>Pentapetalae</taxon>
        <taxon>asterids</taxon>
        <taxon>lamiids</taxon>
        <taxon>Solanales</taxon>
        <taxon>Solanaceae</taxon>
        <taxon>Solanoideae</taxon>
        <taxon>Datureae</taxon>
        <taxon>Datura</taxon>
    </lineage>
</organism>
<feature type="non-terminal residue" evidence="2">
    <location>
        <position position="55"/>
    </location>
</feature>
<gene>
    <name evidence="2" type="ORF">HAX54_010894</name>
</gene>
<dbReference type="Proteomes" id="UP000823775">
    <property type="component" value="Unassembled WGS sequence"/>
</dbReference>